<keyword evidence="2 5" id="KW-0812">Transmembrane</keyword>
<feature type="transmembrane region" description="Helical" evidence="5">
    <location>
        <begin position="543"/>
        <end position="562"/>
    </location>
</feature>
<evidence type="ECO:0000256" key="4">
    <source>
        <dbReference type="ARBA" id="ARBA00023136"/>
    </source>
</evidence>
<dbReference type="OrthoDB" id="9811483at2"/>
<proteinExistence type="predicted"/>
<feature type="transmembrane region" description="Helical" evidence="5">
    <location>
        <begin position="502"/>
        <end position="522"/>
    </location>
</feature>
<sequence length="697" mass="72664">MIAIRVAAAELRRLTTGTLPKLAVLALVVVPSLYSGLYLFANDDPYGRLDQVPAALVVQDLGATTAGGEGHPAREVNYGDEVARRLLDGDGGFGWTRTSQTDAEAGIRSGRYDSALVIGPSFSEDLVSAGKFEPRQASLTLITNDANNYMATTIADTIVGKVRDAIAEEVGTEAATTFLRGFASIHTNLASGVEGAERLVKGADELVAGTKQAVTGTRELATGATEASNGTTRLRSGADELASGAGRLTAGASELSSGLGTLATRTRDLPDQTRRLADGAGRVAAGNEEVAAVGRRVAEVTGDVLRQLEEADAALRRRVQELVDDGVLTPAQGRDLIAVLDVARAPVQQAGRDVRQASNRLDKLSAGSGEVAAGAQRLADATPELVRGIDSARAGAGRLQEGAAQLDSGAGRLSTGVDSLASGTAQLATGADRLARGSVRLRDGSIRLRNGTAELRSGLREGLGKIPNPDARTERATARTIGNPVRVADDTLARAGNYGAGLAPFFMSLAAWIGAYVLFLLVKPLSPRPTAAGAAPWQTTFGGWIPAGLIGAVQVLVMFGLVKFALGIDVVHPVATVLLLLLASAAFVAAIQALNVWLGAVGQFLGLVLMLVQLVTAGGTFPWQTVPEPLRSFHQVLPMSYAVEGLRQTLYGGDGQTFTIDVAVLVGVLLVALAFTTWGARRQRTWTIKRLQPELVL</sequence>
<evidence type="ECO:0000259" key="6">
    <source>
        <dbReference type="Pfam" id="PF12698"/>
    </source>
</evidence>
<dbReference type="Proteomes" id="UP000307808">
    <property type="component" value="Unassembled WGS sequence"/>
</dbReference>
<accession>A0A4V5TKL1</accession>
<comment type="subcellular location">
    <subcellularLocation>
        <location evidence="1">Membrane</location>
        <topology evidence="1">Multi-pass membrane protein</topology>
    </subcellularLocation>
</comment>
<evidence type="ECO:0000256" key="3">
    <source>
        <dbReference type="ARBA" id="ARBA00022989"/>
    </source>
</evidence>
<feature type="transmembrane region" description="Helical" evidence="5">
    <location>
        <begin position="22"/>
        <end position="41"/>
    </location>
</feature>
<name>A0A4V5TKL1_9ACTN</name>
<dbReference type="SUPFAM" id="SSF58104">
    <property type="entry name" value="Methyl-accepting chemotaxis protein (MCP) signaling domain"/>
    <property type="match status" value="1"/>
</dbReference>
<dbReference type="InterPro" id="IPR013525">
    <property type="entry name" value="ABC2_TM"/>
</dbReference>
<dbReference type="GO" id="GO:0140359">
    <property type="term" value="F:ABC-type transporter activity"/>
    <property type="evidence" value="ECO:0007669"/>
    <property type="project" value="InterPro"/>
</dbReference>
<evidence type="ECO:0000256" key="5">
    <source>
        <dbReference type="SAM" id="Phobius"/>
    </source>
</evidence>
<evidence type="ECO:0000313" key="7">
    <source>
        <dbReference type="EMBL" id="TKI62623.1"/>
    </source>
</evidence>
<dbReference type="AlphaFoldDB" id="A0A4V5TKL1"/>
<dbReference type="InterPro" id="IPR051328">
    <property type="entry name" value="T7SS_ABC-Transporter"/>
</dbReference>
<dbReference type="PANTHER" id="PTHR43077">
    <property type="entry name" value="TRANSPORT PERMEASE YVFS-RELATED"/>
    <property type="match status" value="1"/>
</dbReference>
<evidence type="ECO:0000256" key="2">
    <source>
        <dbReference type="ARBA" id="ARBA00022692"/>
    </source>
</evidence>
<feature type="transmembrane region" description="Helical" evidence="5">
    <location>
        <begin position="658"/>
        <end position="680"/>
    </location>
</feature>
<dbReference type="RefSeq" id="WP_137065892.1">
    <property type="nucleotide sequence ID" value="NZ_CP040748.1"/>
</dbReference>
<dbReference type="InterPro" id="IPR023908">
    <property type="entry name" value="xxxLxxG_rpt"/>
</dbReference>
<dbReference type="EMBL" id="SZPY01000002">
    <property type="protein sequence ID" value="TKI62623.1"/>
    <property type="molecule type" value="Genomic_DNA"/>
</dbReference>
<dbReference type="InterPro" id="IPR017500">
    <property type="entry name" value="Phage_infect_YhgE_N"/>
</dbReference>
<dbReference type="NCBIfam" id="TIGR03062">
    <property type="entry name" value="pip_yhgE_Cterm"/>
    <property type="match status" value="1"/>
</dbReference>
<reference evidence="7 8" key="1">
    <citation type="submission" date="2019-04" db="EMBL/GenBank/DDBJ databases">
        <authorList>
            <person name="Dong K."/>
        </authorList>
    </citation>
    <scope>NUCLEOTIDE SEQUENCE [LARGE SCALE GENOMIC DNA]</scope>
    <source>
        <strain evidence="8">dk3543</strain>
    </source>
</reference>
<feature type="transmembrane region" description="Helical" evidence="5">
    <location>
        <begin position="604"/>
        <end position="623"/>
    </location>
</feature>
<dbReference type="Pfam" id="PF12698">
    <property type="entry name" value="ABC2_membrane_3"/>
    <property type="match status" value="1"/>
</dbReference>
<feature type="transmembrane region" description="Helical" evidence="5">
    <location>
        <begin position="574"/>
        <end position="597"/>
    </location>
</feature>
<evidence type="ECO:0000313" key="8">
    <source>
        <dbReference type="Proteomes" id="UP000307808"/>
    </source>
</evidence>
<dbReference type="InterPro" id="IPR017501">
    <property type="entry name" value="Phage_infect_YhgE_C"/>
</dbReference>
<dbReference type="PANTHER" id="PTHR43077:SF5">
    <property type="entry name" value="PHAGE INFECTION PROTEIN"/>
    <property type="match status" value="1"/>
</dbReference>
<dbReference type="GO" id="GO:0016020">
    <property type="term" value="C:membrane"/>
    <property type="evidence" value="ECO:0007669"/>
    <property type="project" value="UniProtKB-SubCell"/>
</dbReference>
<organism evidence="7 8">
    <name type="scientific">Nocardioides jishulii</name>
    <dbReference type="NCBI Taxonomy" id="2575440"/>
    <lineage>
        <taxon>Bacteria</taxon>
        <taxon>Bacillati</taxon>
        <taxon>Actinomycetota</taxon>
        <taxon>Actinomycetes</taxon>
        <taxon>Propionibacteriales</taxon>
        <taxon>Nocardioidaceae</taxon>
        <taxon>Nocardioides</taxon>
    </lineage>
</organism>
<keyword evidence="8" id="KW-1185">Reference proteome</keyword>
<dbReference type="NCBIfam" id="TIGR03057">
    <property type="entry name" value="xxxLxxG_by_4"/>
    <property type="match status" value="4"/>
</dbReference>
<comment type="caution">
    <text evidence="7">The sequence shown here is derived from an EMBL/GenBank/DDBJ whole genome shotgun (WGS) entry which is preliminary data.</text>
</comment>
<protein>
    <submittedName>
        <fullName evidence="7">YhgE/Pip domain-containing protein</fullName>
    </submittedName>
</protein>
<feature type="domain" description="ABC-2 type transporter transmembrane" evidence="6">
    <location>
        <begin position="495"/>
        <end position="676"/>
    </location>
</feature>
<dbReference type="NCBIfam" id="TIGR03061">
    <property type="entry name" value="pip_yhgE_Nterm"/>
    <property type="match status" value="1"/>
</dbReference>
<keyword evidence="4 5" id="KW-0472">Membrane</keyword>
<keyword evidence="3 5" id="KW-1133">Transmembrane helix</keyword>
<gene>
    <name evidence="7" type="ORF">FC770_09665</name>
</gene>
<dbReference type="Gene3D" id="1.10.287.950">
    <property type="entry name" value="Methyl-accepting chemotaxis protein"/>
    <property type="match status" value="2"/>
</dbReference>
<evidence type="ECO:0000256" key="1">
    <source>
        <dbReference type="ARBA" id="ARBA00004141"/>
    </source>
</evidence>